<gene>
    <name evidence="1" type="ORF">M5K25_013145</name>
</gene>
<accession>A0ABD0UZI1</accession>
<evidence type="ECO:0000313" key="1">
    <source>
        <dbReference type="EMBL" id="KAL0918024.1"/>
    </source>
</evidence>
<evidence type="ECO:0000313" key="2">
    <source>
        <dbReference type="Proteomes" id="UP001552299"/>
    </source>
</evidence>
<reference evidence="1 2" key="1">
    <citation type="journal article" date="2024" name="Plant Biotechnol. J.">
        <title>Dendrobium thyrsiflorum genome and its molecular insights into genes involved in important horticultural traits.</title>
        <authorList>
            <person name="Chen B."/>
            <person name="Wang J.Y."/>
            <person name="Zheng P.J."/>
            <person name="Li K.L."/>
            <person name="Liang Y.M."/>
            <person name="Chen X.F."/>
            <person name="Zhang C."/>
            <person name="Zhao X."/>
            <person name="He X."/>
            <person name="Zhang G.Q."/>
            <person name="Liu Z.J."/>
            <person name="Xu Q."/>
        </authorList>
    </citation>
    <scope>NUCLEOTIDE SEQUENCE [LARGE SCALE GENOMIC DNA]</scope>
    <source>
        <strain evidence="1">GZMU011</strain>
    </source>
</reference>
<protein>
    <submittedName>
        <fullName evidence="1">Uncharacterized protein</fullName>
    </submittedName>
</protein>
<organism evidence="1 2">
    <name type="scientific">Dendrobium thyrsiflorum</name>
    <name type="common">Pinecone-like raceme dendrobium</name>
    <name type="synonym">Orchid</name>
    <dbReference type="NCBI Taxonomy" id="117978"/>
    <lineage>
        <taxon>Eukaryota</taxon>
        <taxon>Viridiplantae</taxon>
        <taxon>Streptophyta</taxon>
        <taxon>Embryophyta</taxon>
        <taxon>Tracheophyta</taxon>
        <taxon>Spermatophyta</taxon>
        <taxon>Magnoliopsida</taxon>
        <taxon>Liliopsida</taxon>
        <taxon>Asparagales</taxon>
        <taxon>Orchidaceae</taxon>
        <taxon>Epidendroideae</taxon>
        <taxon>Malaxideae</taxon>
        <taxon>Dendrobiinae</taxon>
        <taxon>Dendrobium</taxon>
    </lineage>
</organism>
<proteinExistence type="predicted"/>
<name>A0ABD0UZI1_DENTH</name>
<dbReference type="Proteomes" id="UP001552299">
    <property type="component" value="Unassembled WGS sequence"/>
</dbReference>
<dbReference type="EMBL" id="JANQDX010000010">
    <property type="protein sequence ID" value="KAL0918024.1"/>
    <property type="molecule type" value="Genomic_DNA"/>
</dbReference>
<dbReference type="AlphaFoldDB" id="A0ABD0UZI1"/>
<sequence>MSIQVISNQKHYNIMFHENYLDGDDKFKNIDPEKAFIKCIEQDDVWKLGPFSDGFEIVFEGVIGASSSSHAFPQLLSQLSSPSLASFFPPVETGLGFAYRKKKKNLIKKHPVFRVQLPVIVFIRKWTLFGIISLKLKKLMGRSSSNVYIVKLHII</sequence>
<keyword evidence="2" id="KW-1185">Reference proteome</keyword>
<comment type="caution">
    <text evidence="1">The sequence shown here is derived from an EMBL/GenBank/DDBJ whole genome shotgun (WGS) entry which is preliminary data.</text>
</comment>